<gene>
    <name evidence="2" type="primary">Acey_s0272.g920</name>
    <name evidence="2" type="ORF">Y032_0272g920</name>
</gene>
<protein>
    <submittedName>
        <fullName evidence="2">Uncharacterized protein</fullName>
    </submittedName>
</protein>
<dbReference type="Proteomes" id="UP000024635">
    <property type="component" value="Unassembled WGS sequence"/>
</dbReference>
<evidence type="ECO:0000313" key="2">
    <source>
        <dbReference type="EMBL" id="EYB86822.1"/>
    </source>
</evidence>
<organism evidence="2 3">
    <name type="scientific">Ancylostoma ceylanicum</name>
    <dbReference type="NCBI Taxonomy" id="53326"/>
    <lineage>
        <taxon>Eukaryota</taxon>
        <taxon>Metazoa</taxon>
        <taxon>Ecdysozoa</taxon>
        <taxon>Nematoda</taxon>
        <taxon>Chromadorea</taxon>
        <taxon>Rhabditida</taxon>
        <taxon>Rhabditina</taxon>
        <taxon>Rhabditomorpha</taxon>
        <taxon>Strongyloidea</taxon>
        <taxon>Ancylostomatidae</taxon>
        <taxon>Ancylostomatinae</taxon>
        <taxon>Ancylostoma</taxon>
    </lineage>
</organism>
<name>A0A016S8Y3_9BILA</name>
<proteinExistence type="predicted"/>
<sequence>MAHVALPGLKHPLARAKKVNDMFELANIASISEEECWGDTAKERELRMKNSQYLSPYGIALAMDAHRRRCPDYAEAIKIAKGQRFEHSAVFAWSVRYDLGAYMTTAVSMLDYVQVSGMPPNPNHRVFIALPQSFAKVNSEVDYDDAVITLYVYEEWSTPAKKLLETQLTPSIIIVWPDKMPESRAMRQLLIALEKHQQIGGSLMFFPSPFEDSNEEEWKAMADTCAKFVRYITYPSRNFEALVRDHYSEVKNSAPYTHPAGCLGTDPRFKKSPFNGRQIRLYLEKMRLTINDVIKMKEFDFASVELKERRRKEKLLKAKRRREEHMPNFYVIQDPERRRHEMNITFRAPHGDRRNSSPTIRRPYGDQAKRDCRSHSPTRSRERRAESDSRQPHHRDEQRSSRRQDDQRHSSRTDYDPCASSLRPDDPCFRSHRHDDKAIRVSKENPRH</sequence>
<dbReference type="EMBL" id="JARK01001608">
    <property type="protein sequence ID" value="EYB86822.1"/>
    <property type="molecule type" value="Genomic_DNA"/>
</dbReference>
<dbReference type="OrthoDB" id="5822258at2759"/>
<feature type="compositionally biased region" description="Basic and acidic residues" evidence="1">
    <location>
        <begin position="363"/>
        <end position="415"/>
    </location>
</feature>
<evidence type="ECO:0000256" key="1">
    <source>
        <dbReference type="SAM" id="MobiDB-lite"/>
    </source>
</evidence>
<accession>A0A016S8Y3</accession>
<dbReference type="AlphaFoldDB" id="A0A016S8Y3"/>
<reference evidence="3" key="1">
    <citation type="journal article" date="2015" name="Nat. Genet.">
        <title>The genome and transcriptome of the zoonotic hookworm Ancylostoma ceylanicum identify infection-specific gene families.</title>
        <authorList>
            <person name="Schwarz E.M."/>
            <person name="Hu Y."/>
            <person name="Antoshechkin I."/>
            <person name="Miller M.M."/>
            <person name="Sternberg P.W."/>
            <person name="Aroian R.V."/>
        </authorList>
    </citation>
    <scope>NUCLEOTIDE SEQUENCE</scope>
    <source>
        <strain evidence="3">HY135</strain>
    </source>
</reference>
<evidence type="ECO:0000313" key="3">
    <source>
        <dbReference type="Proteomes" id="UP000024635"/>
    </source>
</evidence>
<feature type="region of interest" description="Disordered" evidence="1">
    <location>
        <begin position="345"/>
        <end position="448"/>
    </location>
</feature>
<feature type="compositionally biased region" description="Basic and acidic residues" evidence="1">
    <location>
        <begin position="423"/>
        <end position="448"/>
    </location>
</feature>
<comment type="caution">
    <text evidence="2">The sequence shown here is derived from an EMBL/GenBank/DDBJ whole genome shotgun (WGS) entry which is preliminary data.</text>
</comment>
<keyword evidence="3" id="KW-1185">Reference proteome</keyword>